<dbReference type="OrthoDB" id="6424451at2759"/>
<organism evidence="3 4">
    <name type="scientific">Actinidia rufa</name>
    <dbReference type="NCBI Taxonomy" id="165716"/>
    <lineage>
        <taxon>Eukaryota</taxon>
        <taxon>Viridiplantae</taxon>
        <taxon>Streptophyta</taxon>
        <taxon>Embryophyta</taxon>
        <taxon>Tracheophyta</taxon>
        <taxon>Spermatophyta</taxon>
        <taxon>Magnoliopsida</taxon>
        <taxon>eudicotyledons</taxon>
        <taxon>Gunneridae</taxon>
        <taxon>Pentapetalae</taxon>
        <taxon>asterids</taxon>
        <taxon>Ericales</taxon>
        <taxon>Actinidiaceae</taxon>
        <taxon>Actinidia</taxon>
    </lineage>
</organism>
<keyword evidence="4" id="KW-1185">Reference proteome</keyword>
<dbReference type="AlphaFoldDB" id="A0A7J0GMR2"/>
<keyword evidence="2" id="KW-0472">Membrane</keyword>
<reference evidence="3 4" key="1">
    <citation type="submission" date="2019-07" db="EMBL/GenBank/DDBJ databases">
        <title>De Novo Assembly of kiwifruit Actinidia rufa.</title>
        <authorList>
            <person name="Sugita-Konishi S."/>
            <person name="Sato K."/>
            <person name="Mori E."/>
            <person name="Abe Y."/>
            <person name="Kisaki G."/>
            <person name="Hamano K."/>
            <person name="Suezawa K."/>
            <person name="Otani M."/>
            <person name="Fukuda T."/>
            <person name="Manabe T."/>
            <person name="Gomi K."/>
            <person name="Tabuchi M."/>
            <person name="Akimitsu K."/>
            <person name="Kataoka I."/>
        </authorList>
    </citation>
    <scope>NUCLEOTIDE SEQUENCE [LARGE SCALE GENOMIC DNA]</scope>
    <source>
        <strain evidence="4">cv. Fuchu</strain>
    </source>
</reference>
<dbReference type="SUPFAM" id="SSF55136">
    <property type="entry name" value="Probable bacterial effector-binding domain"/>
    <property type="match status" value="1"/>
</dbReference>
<keyword evidence="2" id="KW-0812">Transmembrane</keyword>
<evidence type="ECO:0000256" key="1">
    <source>
        <dbReference type="ARBA" id="ARBA00009817"/>
    </source>
</evidence>
<dbReference type="InterPro" id="IPR006917">
    <property type="entry name" value="SOUL_heme-bd"/>
</dbReference>
<protein>
    <submittedName>
        <fullName evidence="3">Uncharacterized protein</fullName>
    </submittedName>
</protein>
<sequence>MGRKASVADCVGQGEGLFWHIGLGMSLHDWELDQLLGLMALLYEQRGTEEHFKKVFLGGLFVRVIWTLIYTLFGMVWVLHEELVVVKVGVAAGLEDRKKFSGFTKDYNIVEEAEKLSIGLRRSPWATSTSSKSEYAYSIAQYNSPFKIFGRVNEVWVELDESALDSCKSNAVASY</sequence>
<dbReference type="EMBL" id="BJWL01000023">
    <property type="protein sequence ID" value="GFZ12018.1"/>
    <property type="molecule type" value="Genomic_DNA"/>
</dbReference>
<evidence type="ECO:0000313" key="3">
    <source>
        <dbReference type="EMBL" id="GFZ12018.1"/>
    </source>
</evidence>
<dbReference type="Pfam" id="PF04832">
    <property type="entry name" value="SOUL"/>
    <property type="match status" value="1"/>
</dbReference>
<comment type="similarity">
    <text evidence="1">Belongs to the HEBP family.</text>
</comment>
<gene>
    <name evidence="3" type="ORF">Acr_23g0004030</name>
</gene>
<dbReference type="Proteomes" id="UP000585474">
    <property type="component" value="Unassembled WGS sequence"/>
</dbReference>
<proteinExistence type="inferred from homology"/>
<dbReference type="PANTHER" id="PTHR11220">
    <property type="entry name" value="HEME-BINDING PROTEIN-RELATED"/>
    <property type="match status" value="1"/>
</dbReference>
<comment type="caution">
    <text evidence="3">The sequence shown here is derived from an EMBL/GenBank/DDBJ whole genome shotgun (WGS) entry which is preliminary data.</text>
</comment>
<dbReference type="PANTHER" id="PTHR11220:SF1">
    <property type="entry name" value="HEME-BINDING PROTEIN 2"/>
    <property type="match status" value="1"/>
</dbReference>
<dbReference type="Gene3D" id="3.20.80.10">
    <property type="entry name" value="Regulatory factor, effector binding domain"/>
    <property type="match status" value="1"/>
</dbReference>
<name>A0A7J0GMR2_9ERIC</name>
<feature type="transmembrane region" description="Helical" evidence="2">
    <location>
        <begin position="55"/>
        <end position="79"/>
    </location>
</feature>
<dbReference type="InterPro" id="IPR011256">
    <property type="entry name" value="Reg_factor_effector_dom_sf"/>
</dbReference>
<keyword evidence="2" id="KW-1133">Transmembrane helix</keyword>
<evidence type="ECO:0000256" key="2">
    <source>
        <dbReference type="SAM" id="Phobius"/>
    </source>
</evidence>
<evidence type="ECO:0000313" key="4">
    <source>
        <dbReference type="Proteomes" id="UP000585474"/>
    </source>
</evidence>
<accession>A0A7J0GMR2</accession>